<evidence type="ECO:0000313" key="2">
    <source>
        <dbReference type="Proteomes" id="UP000198814"/>
    </source>
</evidence>
<protein>
    <submittedName>
        <fullName evidence="1">Uncharacterized protein</fullName>
    </submittedName>
</protein>
<dbReference type="STRING" id="42354.SAMN05216333_1154"/>
<accession>A0A1H8RLM4</accession>
<gene>
    <name evidence="1" type="ORF">SAMN05216333_1154</name>
</gene>
<organism evidence="1 2">
    <name type="scientific">Nitrosomonas oligotropha</name>
    <dbReference type="NCBI Taxonomy" id="42354"/>
    <lineage>
        <taxon>Bacteria</taxon>
        <taxon>Pseudomonadati</taxon>
        <taxon>Pseudomonadota</taxon>
        <taxon>Betaproteobacteria</taxon>
        <taxon>Nitrosomonadales</taxon>
        <taxon>Nitrosomonadaceae</taxon>
        <taxon>Nitrosomonas</taxon>
    </lineage>
</organism>
<reference evidence="2" key="1">
    <citation type="submission" date="2016-10" db="EMBL/GenBank/DDBJ databases">
        <authorList>
            <person name="Varghese N."/>
            <person name="Submissions S."/>
        </authorList>
    </citation>
    <scope>NUCLEOTIDE SEQUENCE [LARGE SCALE GENOMIC DNA]</scope>
    <source>
        <strain evidence="2">Nm76</strain>
    </source>
</reference>
<dbReference type="EMBL" id="FODO01000015">
    <property type="protein sequence ID" value="SEO67361.1"/>
    <property type="molecule type" value="Genomic_DNA"/>
</dbReference>
<dbReference type="AlphaFoldDB" id="A0A1H8RLM4"/>
<sequence>MLNLKNMASKHLKINSAMKKPDELLEIAQTAIFNYSGDIDVLNSALGMLFTGHYYGWRFLYIVHSKRTVRKYEKVLNIKVTEYFEPTGQLSHRSAGLVEANKHSNFWKCVSGDIQIQNRKLITDDPQSA</sequence>
<dbReference type="Proteomes" id="UP000198814">
    <property type="component" value="Unassembled WGS sequence"/>
</dbReference>
<keyword evidence="2" id="KW-1185">Reference proteome</keyword>
<name>A0A1H8RLM4_9PROT</name>
<evidence type="ECO:0000313" key="1">
    <source>
        <dbReference type="EMBL" id="SEO67361.1"/>
    </source>
</evidence>
<proteinExistence type="predicted"/>